<organism evidence="1 2">
    <name type="scientific">Frankia canadensis</name>
    <dbReference type="NCBI Taxonomy" id="1836972"/>
    <lineage>
        <taxon>Bacteria</taxon>
        <taxon>Bacillati</taxon>
        <taxon>Actinomycetota</taxon>
        <taxon>Actinomycetes</taxon>
        <taxon>Frankiales</taxon>
        <taxon>Frankiaceae</taxon>
        <taxon>Frankia</taxon>
    </lineage>
</organism>
<evidence type="ECO:0000313" key="2">
    <source>
        <dbReference type="Proteomes" id="UP000234331"/>
    </source>
</evidence>
<accession>A0A2I2KLM3</accession>
<proteinExistence type="predicted"/>
<name>A0A2I2KLM3_9ACTN</name>
<dbReference type="EMBL" id="FZMO01000052">
    <property type="protein sequence ID" value="SNQ46563.1"/>
    <property type="molecule type" value="Genomic_DNA"/>
</dbReference>
<dbReference type="Proteomes" id="UP000234331">
    <property type="component" value="Unassembled WGS sequence"/>
</dbReference>
<sequence>MVVAVAVTLPADRRGDRITDLLAVRPRLEPVERDVLAAQHGVLRPDDHQQRGGEGGAHPGLVELTLELRHVLRVDRLPPHTLRVRLTEGLQVQGTALFELRGALGLVLRVEELDIVLDDVPLDPLLAAELAAEITRPGPPDLDVAAVGPDLADHHLVTHPIGVVERVEMVEERELTLVIEFRFRSAGPGSGKRHRRTVRSSWWCACGRTGVDPHPPCGIVTAHRHPQAIRHDDRAIRRRDARTDTIGSFRRGDRQARNYEYARTGVSVNHPVYGVVDRNSVDLRRARPWFVEGTTCGPKPGEAERRCVLAARRDPGVRFIRHRRCARSLGEQPEFAYLAVFGPLKCDQGGGAVDVPGCDRAPRRRCSVTGSPSPVLAALGRHGW</sequence>
<reference evidence="1 2" key="1">
    <citation type="submission" date="2017-06" db="EMBL/GenBank/DDBJ databases">
        <authorList>
            <person name="Kim H.J."/>
            <person name="Triplett B.A."/>
        </authorList>
    </citation>
    <scope>NUCLEOTIDE SEQUENCE [LARGE SCALE GENOMIC DNA]</scope>
    <source>
        <strain evidence="1">FRACA_ARgP5</strain>
    </source>
</reference>
<dbReference type="AlphaFoldDB" id="A0A2I2KLM3"/>
<protein>
    <submittedName>
        <fullName evidence="1">Uncharacterized protein</fullName>
    </submittedName>
</protein>
<evidence type="ECO:0000313" key="1">
    <source>
        <dbReference type="EMBL" id="SNQ46563.1"/>
    </source>
</evidence>
<keyword evidence="2" id="KW-1185">Reference proteome</keyword>
<gene>
    <name evidence="1" type="ORF">FRACA_1450013</name>
</gene>